<sequence>MRAFALLLTGLLLTPSVFAGEVTEVTADKPAWRKVALQRTPKASELVVLRIGIKEASFHQGRHIVVDVPTGPAFVTQIMRDPKAPPTEDGMLWFDGIVPAYAFNSTHPDLKLRFLLDEGCKPGEAVPPGRGPLQVAEIQARVTAVDGY</sequence>
<keyword evidence="2" id="KW-1185">Reference proteome</keyword>
<reference evidence="1 2" key="1">
    <citation type="submission" date="2017-12" db="EMBL/GenBank/DDBJ databases">
        <title>Genomes of bacteria within cyanobacterial aggregates.</title>
        <authorList>
            <person name="Cai H."/>
        </authorList>
    </citation>
    <scope>NUCLEOTIDE SEQUENCE [LARGE SCALE GENOMIC DNA]</scope>
    <source>
        <strain evidence="1 2">TH16</strain>
    </source>
</reference>
<evidence type="ECO:0000313" key="2">
    <source>
        <dbReference type="Proteomes" id="UP000234752"/>
    </source>
</evidence>
<dbReference type="AlphaFoldDB" id="A0A2K9N782"/>
<dbReference type="EMBL" id="CP025611">
    <property type="protein sequence ID" value="AUN28980.1"/>
    <property type="molecule type" value="Genomic_DNA"/>
</dbReference>
<dbReference type="Proteomes" id="UP000234752">
    <property type="component" value="Chromosome eg_1"/>
</dbReference>
<dbReference type="OrthoDB" id="8478781at2"/>
<accession>A0A2K9N782</accession>
<name>A0A2K9N782_9PROT</name>
<organism evidence="1 2">
    <name type="scientific">Niveispirillum cyanobacteriorum</name>
    <dbReference type="NCBI Taxonomy" id="1612173"/>
    <lineage>
        <taxon>Bacteria</taxon>
        <taxon>Pseudomonadati</taxon>
        <taxon>Pseudomonadota</taxon>
        <taxon>Alphaproteobacteria</taxon>
        <taxon>Rhodospirillales</taxon>
        <taxon>Azospirillaceae</taxon>
        <taxon>Niveispirillum</taxon>
    </lineage>
</organism>
<proteinExistence type="predicted"/>
<protein>
    <submittedName>
        <fullName evidence="1">Uncharacterized protein</fullName>
    </submittedName>
</protein>
<gene>
    <name evidence="1" type="ORF">C0V82_00975</name>
</gene>
<dbReference type="KEGG" id="ncb:C0V82_00975"/>
<dbReference type="RefSeq" id="WP_102110733.1">
    <property type="nucleotide sequence ID" value="NZ_BMGN01000005.1"/>
</dbReference>
<evidence type="ECO:0000313" key="1">
    <source>
        <dbReference type="EMBL" id="AUN28980.1"/>
    </source>
</evidence>